<organism evidence="2 3">
    <name type="scientific">Candidatus Thermokryptus mobilis</name>
    <dbReference type="NCBI Taxonomy" id="1643428"/>
    <lineage>
        <taxon>Bacteria</taxon>
        <taxon>Pseudomonadati</taxon>
        <taxon>Candidatus Kryptoniota</taxon>
        <taxon>Candidatus Thermokryptus</taxon>
    </lineage>
</organism>
<evidence type="ECO:0000313" key="2">
    <source>
        <dbReference type="EMBL" id="CUU07879.1"/>
    </source>
</evidence>
<dbReference type="EMBL" id="FAOO01000016">
    <property type="protein sequence ID" value="CUU07879.1"/>
    <property type="molecule type" value="Genomic_DNA"/>
</dbReference>
<dbReference type="InterPro" id="IPR012341">
    <property type="entry name" value="6hp_glycosidase-like_sf"/>
</dbReference>
<dbReference type="STRING" id="1643428.GCA_001442855_01889"/>
<dbReference type="InterPro" id="IPR008928">
    <property type="entry name" value="6-hairpin_glycosidase_sf"/>
</dbReference>
<gene>
    <name evidence="2" type="ORF">JGI1_01927</name>
</gene>
<dbReference type="Gene3D" id="1.50.10.10">
    <property type="match status" value="1"/>
</dbReference>
<reference evidence="3" key="1">
    <citation type="submission" date="2015-11" db="EMBL/GenBank/DDBJ databases">
        <authorList>
            <person name="Varghese N."/>
        </authorList>
    </citation>
    <scope>NUCLEOTIDE SEQUENCE [LARGE SCALE GENOMIC DNA]</scope>
</reference>
<dbReference type="Pfam" id="PF22422">
    <property type="entry name" value="MGH1-like_GH"/>
    <property type="match status" value="1"/>
</dbReference>
<protein>
    <submittedName>
        <fullName evidence="2">Glycogen debranching enzyme (Alpha-1,6-glucosidase)</fullName>
    </submittedName>
</protein>
<evidence type="ECO:0000259" key="1">
    <source>
        <dbReference type="Pfam" id="PF22422"/>
    </source>
</evidence>
<keyword evidence="3" id="KW-1185">Reference proteome</keyword>
<proteinExistence type="predicted"/>
<evidence type="ECO:0000313" key="3">
    <source>
        <dbReference type="Proteomes" id="UP000320623"/>
    </source>
</evidence>
<dbReference type="RefSeq" id="WP_140945647.1">
    <property type="nucleotide sequence ID" value="NZ_FAOO01000016.1"/>
</dbReference>
<dbReference type="GO" id="GO:0005975">
    <property type="term" value="P:carbohydrate metabolic process"/>
    <property type="evidence" value="ECO:0007669"/>
    <property type="project" value="InterPro"/>
</dbReference>
<feature type="domain" description="Mannosylglycerate hydrolase MGH1-like glycoside hydrolase" evidence="1">
    <location>
        <begin position="420"/>
        <end position="566"/>
    </location>
</feature>
<name>A0A0S4N9B2_9BACT</name>
<dbReference type="InterPro" id="IPR054491">
    <property type="entry name" value="MGH1-like_GH"/>
</dbReference>
<accession>A0A0S4N9B2</accession>
<dbReference type="OrthoDB" id="3902805at2"/>
<dbReference type="AlphaFoldDB" id="A0A0S4N9B2"/>
<sequence length="745" mass="85546">MKYTVEVEDLTTGSSLGNLLLFARFDKETNLDGLWHSMDNKFYCGRWEINFFIAGEKLKPVETTFEPLTQATKYINSSSDVTAFKKSFLPFVRIENLEAMMEKLRNLFYVISLENRTDEEVEIKISHSIILPAVGSPYFTKQPPDEEKIKRFNLEVSEGILRFEPIDLNEGERKIKSNFVFDGLNFDGRKLKCIQSVKVNPSETKDVLLTFSIGGFEIGEIRKFYDEIFKFSLSEMEKILKIASIFTPNKTINNGVKWAKVNMCRVEHLYKTGFAFTNDPPQDIVVMRDLAWFILGSDYVTPKFSHELVNFALKYSIHPDGKVTEYVHANELNPKLYDYNLNINDDTPLLIWAVYHHVNLCQEHDILSEYEMLKKIADYILTQVKDELVYSRTEGQGVYGITSWRNIIDGYELGGYVSEINSECIFSLELISKIADLICNKPDALKYKNEAERLRDAFMKKLISEVTNLPLLNIDSKGVKHHDITGDLVFPLLFRVVDEKKAKMIAQRLIQHDLWTEFGVRTVSSTERNYDPDASYHLLGGIWPNLTAWVGYAVRKFYPEKVAEAMINIFKLIESQKPAKYQNLVPGQFPERLHGEDGSSKGMTLSPWMPPTYIWLAVEGLLGFSFEFDKVKFEPSLPPNWKWIAIENLNFKGRLIDAFMFEGKLYISGIDDVLYEGEVIKVEKLPLDAQLIGDGDAFIFAFEVLGNGSKYVFIATDEGFIGEILIEDRKIEVDLKRGEGKILKI</sequence>
<dbReference type="Proteomes" id="UP000320623">
    <property type="component" value="Unassembled WGS sequence"/>
</dbReference>
<dbReference type="SUPFAM" id="SSF48208">
    <property type="entry name" value="Six-hairpin glycosidases"/>
    <property type="match status" value="1"/>
</dbReference>